<protein>
    <recommendedName>
        <fullName evidence="6">Na(+)/H(+) antiporter NhaA</fullName>
    </recommendedName>
    <alternativeName>
        <fullName evidence="6">Sodium/proton antiporter NhaA</fullName>
    </alternativeName>
</protein>
<keyword evidence="6" id="KW-0050">Antiport</keyword>
<feature type="transmembrane region" description="Helical" evidence="6">
    <location>
        <begin position="157"/>
        <end position="178"/>
    </location>
</feature>
<feature type="transmembrane region" description="Helical" evidence="6">
    <location>
        <begin position="208"/>
        <end position="223"/>
    </location>
</feature>
<dbReference type="GO" id="GO:0006885">
    <property type="term" value="P:regulation of pH"/>
    <property type="evidence" value="ECO:0007669"/>
    <property type="project" value="UniProtKB-UniRule"/>
</dbReference>
<keyword evidence="2 6" id="KW-1003">Cell membrane</keyword>
<dbReference type="AlphaFoldDB" id="A0A0J6V8J8"/>
<comment type="similarity">
    <text evidence="6">Belongs to the NhaA Na(+)/H(+) (TC 2.A.33) antiporter family.</text>
</comment>
<dbReference type="EMBL" id="LABX01000090">
    <property type="protein sequence ID" value="KMO35301.1"/>
    <property type="molecule type" value="Genomic_DNA"/>
</dbReference>
<feature type="transmembrane region" description="Helical" evidence="6">
    <location>
        <begin position="229"/>
        <end position="246"/>
    </location>
</feature>
<dbReference type="InterPro" id="IPR023171">
    <property type="entry name" value="Na/H_antiporter_dom_sf"/>
</dbReference>
<evidence type="ECO:0000256" key="2">
    <source>
        <dbReference type="ARBA" id="ARBA00022475"/>
    </source>
</evidence>
<feature type="transmembrane region" description="Helical" evidence="6">
    <location>
        <begin position="300"/>
        <end position="324"/>
    </location>
</feature>
<gene>
    <name evidence="6 7" type="primary">nhaA</name>
    <name evidence="7" type="ORF">VP06_12465</name>
</gene>
<dbReference type="Proteomes" id="UP000035929">
    <property type="component" value="Unassembled WGS sequence"/>
</dbReference>
<feature type="transmembrane region" description="Helical" evidence="6">
    <location>
        <begin position="56"/>
        <end position="78"/>
    </location>
</feature>
<feature type="transmembrane region" description="Helical" evidence="6">
    <location>
        <begin position="370"/>
        <end position="390"/>
    </location>
</feature>
<comment type="function">
    <text evidence="6">Na(+)/H(+) antiporter that extrudes sodium in exchange for external protons.</text>
</comment>
<reference evidence="7 8" key="1">
    <citation type="submission" date="2015-03" db="EMBL/GenBank/DDBJ databases">
        <title>Genome sequencing of Methylobacterium aquaticum DSM16371 type strain.</title>
        <authorList>
            <person name="Chaudhry V."/>
            <person name="Patil P.B."/>
        </authorList>
    </citation>
    <scope>NUCLEOTIDE SEQUENCE [LARGE SCALE GENOMIC DNA]</scope>
    <source>
        <strain evidence="7 8">DSM 16371</strain>
    </source>
</reference>
<dbReference type="HAMAP" id="MF_01844">
    <property type="entry name" value="NhaA"/>
    <property type="match status" value="1"/>
</dbReference>
<evidence type="ECO:0000256" key="5">
    <source>
        <dbReference type="ARBA" id="ARBA00023136"/>
    </source>
</evidence>
<dbReference type="Pfam" id="PF06965">
    <property type="entry name" value="Na_H_antiport_1"/>
    <property type="match status" value="1"/>
</dbReference>
<accession>A0A0J6V8J8</accession>
<keyword evidence="6" id="KW-0406">Ion transport</keyword>
<keyword evidence="6" id="KW-0813">Transport</keyword>
<dbReference type="GO" id="GO:0015385">
    <property type="term" value="F:sodium:proton antiporter activity"/>
    <property type="evidence" value="ECO:0007669"/>
    <property type="project" value="UniProtKB-UniRule"/>
</dbReference>
<organism evidence="7 8">
    <name type="scientific">Methylobacterium aquaticum</name>
    <dbReference type="NCBI Taxonomy" id="270351"/>
    <lineage>
        <taxon>Bacteria</taxon>
        <taxon>Pseudomonadati</taxon>
        <taxon>Pseudomonadota</taxon>
        <taxon>Alphaproteobacteria</taxon>
        <taxon>Hyphomicrobiales</taxon>
        <taxon>Methylobacteriaceae</taxon>
        <taxon>Methylobacterium</taxon>
    </lineage>
</organism>
<dbReference type="PANTHER" id="PTHR30341:SF0">
    <property type="entry name" value="NA(+)_H(+) ANTIPORTER NHAA"/>
    <property type="match status" value="1"/>
</dbReference>
<evidence type="ECO:0000256" key="3">
    <source>
        <dbReference type="ARBA" id="ARBA00022692"/>
    </source>
</evidence>
<comment type="subcellular location">
    <subcellularLocation>
        <location evidence="1">Cell inner membrane</location>
        <topology evidence="1">Multi-pass membrane protein</topology>
    </subcellularLocation>
    <subcellularLocation>
        <location evidence="6">Cell membrane</location>
        <topology evidence="6">Multi-pass membrane protein</topology>
    </subcellularLocation>
</comment>
<proteinExistence type="inferred from homology"/>
<evidence type="ECO:0000313" key="8">
    <source>
        <dbReference type="Proteomes" id="UP000035929"/>
    </source>
</evidence>
<comment type="caution">
    <text evidence="7">The sequence shown here is derived from an EMBL/GenBank/DDBJ whole genome shotgun (WGS) entry which is preliminary data.</text>
</comment>
<feature type="transmembrane region" description="Helical" evidence="6">
    <location>
        <begin position="336"/>
        <end position="358"/>
    </location>
</feature>
<feature type="transmembrane region" description="Helical" evidence="6">
    <location>
        <begin position="184"/>
        <end position="201"/>
    </location>
</feature>
<dbReference type="OrthoDB" id="9808135at2"/>
<name>A0A0J6V8J8_9HYPH</name>
<sequence>MTTQASLPMRRPLSALRNMLRNEASGGLVLMASAALALVVANSAYADIYFAALKAYLGPLSLLHWINDALMAVFFLLVGLEIKREMLDGRLRTWPDRILPGVAALGGMLMPALVYAAINWHSPETLRGWAIPAATDIAFALGVLALLGSRVPVSLKVFLTALAILDDLGAVVIIAAFYTADVSLPMLGGAALTLAALYGLNKAGVARLWPYLLLGVVLWGFVLKSGVHATIAGVLLALTIPLRLSVGKPDDPTSPLHILEHAIHPWSAFLILPIFGFANAGVSLAGFTPAMLLDPVTLGVALGLFVGKQVGVFGFVLGVVRLGWAHRPAHATWLQVYGVALLCGVGFTMSLFIGLLAFASNPELEAETKIGVLVGSLLCMAVGALVLRLTPPARAPAASRTS</sequence>
<dbReference type="NCBIfam" id="TIGR00773">
    <property type="entry name" value="NhaA"/>
    <property type="match status" value="1"/>
</dbReference>
<dbReference type="PANTHER" id="PTHR30341">
    <property type="entry name" value="SODIUM ION/PROTON ANTIPORTER NHAA-RELATED"/>
    <property type="match status" value="1"/>
</dbReference>
<dbReference type="Gene3D" id="1.20.1530.10">
    <property type="entry name" value="Na+/H+ antiporter like domain"/>
    <property type="match status" value="1"/>
</dbReference>
<keyword evidence="5 6" id="KW-0472">Membrane</keyword>
<dbReference type="NCBIfam" id="NF007111">
    <property type="entry name" value="PRK09560.1"/>
    <property type="match status" value="1"/>
</dbReference>
<keyword evidence="3 6" id="KW-0812">Transmembrane</keyword>
<feature type="transmembrane region" description="Helical" evidence="6">
    <location>
        <begin position="98"/>
        <end position="118"/>
    </location>
</feature>
<dbReference type="PATRIC" id="fig|270351.6.peg.7465"/>
<comment type="catalytic activity">
    <reaction evidence="6">
        <text>Na(+)(in) + 2 H(+)(out) = Na(+)(out) + 2 H(+)(in)</text>
        <dbReference type="Rhea" id="RHEA:29251"/>
        <dbReference type="ChEBI" id="CHEBI:15378"/>
        <dbReference type="ChEBI" id="CHEBI:29101"/>
    </reaction>
</comment>
<feature type="transmembrane region" description="Helical" evidence="6">
    <location>
        <begin position="266"/>
        <end position="288"/>
    </location>
</feature>
<dbReference type="GO" id="GO:0005886">
    <property type="term" value="C:plasma membrane"/>
    <property type="evidence" value="ECO:0007669"/>
    <property type="project" value="UniProtKB-SubCell"/>
</dbReference>
<dbReference type="RefSeq" id="WP_048464089.1">
    <property type="nucleotide sequence ID" value="NZ_LABX01000090.1"/>
</dbReference>
<keyword evidence="4 6" id="KW-1133">Transmembrane helix</keyword>
<evidence type="ECO:0000256" key="1">
    <source>
        <dbReference type="ARBA" id="ARBA00004429"/>
    </source>
</evidence>
<feature type="transmembrane region" description="Helical" evidence="6">
    <location>
        <begin position="130"/>
        <end position="148"/>
    </location>
</feature>
<evidence type="ECO:0000256" key="6">
    <source>
        <dbReference type="HAMAP-Rule" id="MF_01844"/>
    </source>
</evidence>
<keyword evidence="6" id="KW-0739">Sodium transport</keyword>
<keyword evidence="6" id="KW-0915">Sodium</keyword>
<evidence type="ECO:0000313" key="7">
    <source>
        <dbReference type="EMBL" id="KMO35301.1"/>
    </source>
</evidence>
<dbReference type="NCBIfam" id="NF007112">
    <property type="entry name" value="PRK09561.1"/>
    <property type="match status" value="1"/>
</dbReference>
<dbReference type="InterPro" id="IPR004670">
    <property type="entry name" value="NhaA"/>
</dbReference>
<evidence type="ECO:0000256" key="4">
    <source>
        <dbReference type="ARBA" id="ARBA00022989"/>
    </source>
</evidence>